<evidence type="ECO:0000313" key="3">
    <source>
        <dbReference type="Proteomes" id="UP000192582"/>
    </source>
</evidence>
<dbReference type="EMBL" id="FWWU01000004">
    <property type="protein sequence ID" value="SMB80485.1"/>
    <property type="molecule type" value="Genomic_DNA"/>
</dbReference>
<name>A0A1W1UHB0_9DEIO</name>
<gene>
    <name evidence="2" type="ORF">SAMN00790413_05544</name>
</gene>
<dbReference type="AlphaFoldDB" id="A0A1W1UHB0"/>
<dbReference type="Proteomes" id="UP000192582">
    <property type="component" value="Unassembled WGS sequence"/>
</dbReference>
<proteinExistence type="predicted"/>
<organism evidence="2 3">
    <name type="scientific">Deinococcus hopiensis KR-140</name>
    <dbReference type="NCBI Taxonomy" id="695939"/>
    <lineage>
        <taxon>Bacteria</taxon>
        <taxon>Thermotogati</taxon>
        <taxon>Deinococcota</taxon>
        <taxon>Deinococci</taxon>
        <taxon>Deinococcales</taxon>
        <taxon>Deinococcaceae</taxon>
        <taxon>Deinococcus</taxon>
    </lineage>
</organism>
<keyword evidence="3" id="KW-1185">Reference proteome</keyword>
<protein>
    <submittedName>
        <fullName evidence="2">Uncharacterized protein</fullName>
    </submittedName>
</protein>
<dbReference type="RefSeq" id="WP_084045744.1">
    <property type="nucleotide sequence ID" value="NZ_FWWU01000004.1"/>
</dbReference>
<evidence type="ECO:0000313" key="2">
    <source>
        <dbReference type="EMBL" id="SMB80485.1"/>
    </source>
</evidence>
<evidence type="ECO:0000256" key="1">
    <source>
        <dbReference type="SAM" id="MobiDB-lite"/>
    </source>
</evidence>
<accession>A0A1W1UHB0</accession>
<reference evidence="2 3" key="1">
    <citation type="submission" date="2017-04" db="EMBL/GenBank/DDBJ databases">
        <authorList>
            <person name="Afonso C.L."/>
            <person name="Miller P.J."/>
            <person name="Scott M.A."/>
            <person name="Spackman E."/>
            <person name="Goraichik I."/>
            <person name="Dimitrov K.M."/>
            <person name="Suarez D.L."/>
            <person name="Swayne D.E."/>
        </authorList>
    </citation>
    <scope>NUCLEOTIDE SEQUENCE [LARGE SCALE GENOMIC DNA]</scope>
    <source>
        <strain evidence="2 3">KR-140</strain>
    </source>
</reference>
<feature type="region of interest" description="Disordered" evidence="1">
    <location>
        <begin position="133"/>
        <end position="172"/>
    </location>
</feature>
<sequence>MRSSGDVGFKVQRELGQGRDAFVFPGFVGDKVEVAEAELHVRPSIIGKTEAALKSMSAAMTSRLEDLARKAVEVTLNRLILVAETDLNQAVAARKEEAAAKDSSAWWLACLDQKERDARLHLADLQAKRQALTPAAEMAGGRSHGRPGEVGEGGTDAHEGSPAHPALREAGW</sequence>